<proteinExistence type="inferred from homology"/>
<dbReference type="InterPro" id="IPR013538">
    <property type="entry name" value="ASHA1/2-like_C"/>
</dbReference>
<gene>
    <name evidence="3" type="ORF">OJF2_07890</name>
</gene>
<evidence type="ECO:0000313" key="3">
    <source>
        <dbReference type="EMBL" id="QEH32319.1"/>
    </source>
</evidence>
<dbReference type="Pfam" id="PF08327">
    <property type="entry name" value="AHSA1"/>
    <property type="match status" value="1"/>
</dbReference>
<dbReference type="RefSeq" id="WP_148591410.1">
    <property type="nucleotide sequence ID" value="NZ_CP042997.1"/>
</dbReference>
<name>A0A5B9VW59_9BACT</name>
<dbReference type="InterPro" id="IPR023393">
    <property type="entry name" value="START-like_dom_sf"/>
</dbReference>
<dbReference type="AlphaFoldDB" id="A0A5B9VW59"/>
<comment type="similarity">
    <text evidence="1">Belongs to the AHA1 family.</text>
</comment>
<dbReference type="OrthoDB" id="9805228at2"/>
<keyword evidence="4" id="KW-1185">Reference proteome</keyword>
<evidence type="ECO:0000256" key="1">
    <source>
        <dbReference type="ARBA" id="ARBA00006817"/>
    </source>
</evidence>
<dbReference type="Gene3D" id="3.30.530.20">
    <property type="match status" value="1"/>
</dbReference>
<dbReference type="KEGG" id="agv:OJF2_07890"/>
<protein>
    <recommendedName>
        <fullName evidence="2">Activator of Hsp90 ATPase homologue 1/2-like C-terminal domain-containing protein</fullName>
    </recommendedName>
</protein>
<evidence type="ECO:0000313" key="4">
    <source>
        <dbReference type="Proteomes" id="UP000324233"/>
    </source>
</evidence>
<dbReference type="CDD" id="cd08896">
    <property type="entry name" value="SRPBCC_CalC_Aha1-like_3"/>
    <property type="match status" value="1"/>
</dbReference>
<evidence type="ECO:0000259" key="2">
    <source>
        <dbReference type="Pfam" id="PF08327"/>
    </source>
</evidence>
<feature type="domain" description="Activator of Hsp90 ATPase homologue 1/2-like C-terminal" evidence="2">
    <location>
        <begin position="18"/>
        <end position="157"/>
    </location>
</feature>
<dbReference type="Proteomes" id="UP000324233">
    <property type="component" value="Chromosome"/>
</dbReference>
<reference evidence="3 4" key="1">
    <citation type="submission" date="2019-08" db="EMBL/GenBank/DDBJ databases">
        <title>Deep-cultivation of Planctomycetes and their phenomic and genomic characterization uncovers novel biology.</title>
        <authorList>
            <person name="Wiegand S."/>
            <person name="Jogler M."/>
            <person name="Boedeker C."/>
            <person name="Pinto D."/>
            <person name="Vollmers J."/>
            <person name="Rivas-Marin E."/>
            <person name="Kohn T."/>
            <person name="Peeters S.H."/>
            <person name="Heuer A."/>
            <person name="Rast P."/>
            <person name="Oberbeckmann S."/>
            <person name="Bunk B."/>
            <person name="Jeske O."/>
            <person name="Meyerdierks A."/>
            <person name="Storesund J.E."/>
            <person name="Kallscheuer N."/>
            <person name="Luecker S."/>
            <person name="Lage O.M."/>
            <person name="Pohl T."/>
            <person name="Merkel B.J."/>
            <person name="Hornburger P."/>
            <person name="Mueller R.-W."/>
            <person name="Bruemmer F."/>
            <person name="Labrenz M."/>
            <person name="Spormann A.M."/>
            <person name="Op den Camp H."/>
            <person name="Overmann J."/>
            <person name="Amann R."/>
            <person name="Jetten M.S.M."/>
            <person name="Mascher T."/>
            <person name="Medema M.H."/>
            <person name="Devos D.P."/>
            <person name="Kaster A.-K."/>
            <person name="Ovreas L."/>
            <person name="Rohde M."/>
            <person name="Galperin M.Y."/>
            <person name="Jogler C."/>
        </authorList>
    </citation>
    <scope>NUCLEOTIDE SEQUENCE [LARGE SCALE GENOMIC DNA]</scope>
    <source>
        <strain evidence="3 4">OJF2</strain>
    </source>
</reference>
<sequence length="160" mass="17940">MTDLDPKTDLVLERVVDVAPELVWKAWTTPEYLKRWFTPAPWKTVGCEIDLKPGGKFHTVMESPEGQQFPNTGCYLEIVPDRRLVWTGALRPGYRPANLGADVPFVFTAIIEIEPHEAGTKYTATVLHSTEDGRSKHEAMGFHHGWGAALDQLVALAKTW</sequence>
<accession>A0A5B9VW59</accession>
<dbReference type="SUPFAM" id="SSF55961">
    <property type="entry name" value="Bet v1-like"/>
    <property type="match status" value="1"/>
</dbReference>
<organism evidence="3 4">
    <name type="scientific">Aquisphaera giovannonii</name>
    <dbReference type="NCBI Taxonomy" id="406548"/>
    <lineage>
        <taxon>Bacteria</taxon>
        <taxon>Pseudomonadati</taxon>
        <taxon>Planctomycetota</taxon>
        <taxon>Planctomycetia</taxon>
        <taxon>Isosphaerales</taxon>
        <taxon>Isosphaeraceae</taxon>
        <taxon>Aquisphaera</taxon>
    </lineage>
</organism>
<dbReference type="EMBL" id="CP042997">
    <property type="protein sequence ID" value="QEH32319.1"/>
    <property type="molecule type" value="Genomic_DNA"/>
</dbReference>